<evidence type="ECO:0000313" key="2">
    <source>
        <dbReference type="EMBL" id="BDS07017.1"/>
    </source>
</evidence>
<reference evidence="2" key="1">
    <citation type="submission" date="2024-07" db="EMBL/GenBank/DDBJ databases">
        <title>Complete genome sequence of Verrucomicrobiaceae bacterium NT6N.</title>
        <authorList>
            <person name="Huang C."/>
            <person name="Takami H."/>
            <person name="Hamasaki K."/>
        </authorList>
    </citation>
    <scope>NUCLEOTIDE SEQUENCE</scope>
    <source>
        <strain evidence="2">NT6N</strain>
    </source>
</reference>
<gene>
    <name evidence="2" type="ORF">NT6N_20570</name>
</gene>
<name>A0AAT9FM34_9BACT</name>
<dbReference type="Pfam" id="PF07589">
    <property type="entry name" value="PEP-CTERM"/>
    <property type="match status" value="1"/>
</dbReference>
<proteinExistence type="predicted"/>
<organism evidence="2">
    <name type="scientific">Oceaniferula spumae</name>
    <dbReference type="NCBI Taxonomy" id="2979115"/>
    <lineage>
        <taxon>Bacteria</taxon>
        <taxon>Pseudomonadati</taxon>
        <taxon>Verrucomicrobiota</taxon>
        <taxon>Verrucomicrobiia</taxon>
        <taxon>Verrucomicrobiales</taxon>
        <taxon>Verrucomicrobiaceae</taxon>
        <taxon>Oceaniferula</taxon>
    </lineage>
</organism>
<feature type="domain" description="Ice-binding protein C-terminal" evidence="1">
    <location>
        <begin position="246"/>
        <end position="267"/>
    </location>
</feature>
<sequence>MFRNNVVDVHRETTLNYHAMKIIHLTHMKLIYTLGLCSLMSTQAFPAITFSGLNPVNGSIVDVSDGAGNGTTYSGTWSESNTGASGGWSVTITYTGTGGDTLNWEPNAGASVGVGSGNLNGGGLVLDFRGGALNGVDVLNMEFSMTADPGSSVANITYAVGPVNGSFPDWGDAVLNTGGTEIADTGGGQTANYNPATGFIDPSPGGQANTNHNWYISFGSGTTLNWTGDNLQRDTHIFGASEAFFVPEPSSTALLGLGGLAMILRRRK</sequence>
<protein>
    <recommendedName>
        <fullName evidence="1">Ice-binding protein C-terminal domain-containing protein</fullName>
    </recommendedName>
</protein>
<evidence type="ECO:0000259" key="1">
    <source>
        <dbReference type="Pfam" id="PF07589"/>
    </source>
</evidence>
<dbReference type="EMBL" id="AP026866">
    <property type="protein sequence ID" value="BDS07017.1"/>
    <property type="molecule type" value="Genomic_DNA"/>
</dbReference>
<dbReference type="AlphaFoldDB" id="A0AAT9FM34"/>
<dbReference type="InterPro" id="IPR013424">
    <property type="entry name" value="Ice-binding_C"/>
</dbReference>
<dbReference type="KEGG" id="osu:NT6N_20570"/>
<accession>A0AAT9FM34</accession>
<dbReference type="NCBIfam" id="TIGR02595">
    <property type="entry name" value="PEP_CTERM"/>
    <property type="match status" value="1"/>
</dbReference>